<evidence type="ECO:0000256" key="1">
    <source>
        <dbReference type="SAM" id="MobiDB-lite"/>
    </source>
</evidence>
<dbReference type="Proteomes" id="UP001458880">
    <property type="component" value="Unassembled WGS sequence"/>
</dbReference>
<gene>
    <name evidence="2" type="ORF">QE152_g9131</name>
</gene>
<evidence type="ECO:0000313" key="2">
    <source>
        <dbReference type="EMBL" id="KAK9739315.1"/>
    </source>
</evidence>
<feature type="compositionally biased region" description="Basic and acidic residues" evidence="1">
    <location>
        <begin position="43"/>
        <end position="53"/>
    </location>
</feature>
<dbReference type="InterPro" id="IPR036259">
    <property type="entry name" value="MFS_trans_sf"/>
</dbReference>
<proteinExistence type="predicted"/>
<reference evidence="2 3" key="1">
    <citation type="journal article" date="2024" name="BMC Genomics">
        <title>De novo assembly and annotation of Popillia japonica's genome with initial clues to its potential as an invasive pest.</title>
        <authorList>
            <person name="Cucini C."/>
            <person name="Boschi S."/>
            <person name="Funari R."/>
            <person name="Cardaioli E."/>
            <person name="Iannotti N."/>
            <person name="Marturano G."/>
            <person name="Paoli F."/>
            <person name="Bruttini M."/>
            <person name="Carapelli A."/>
            <person name="Frati F."/>
            <person name="Nardi F."/>
        </authorList>
    </citation>
    <scope>NUCLEOTIDE SEQUENCE [LARGE SCALE GENOMIC DNA]</scope>
    <source>
        <strain evidence="2">DMR45628</strain>
    </source>
</reference>
<evidence type="ECO:0000313" key="3">
    <source>
        <dbReference type="Proteomes" id="UP001458880"/>
    </source>
</evidence>
<feature type="compositionally biased region" description="Low complexity" evidence="1">
    <location>
        <begin position="26"/>
        <end position="42"/>
    </location>
</feature>
<organism evidence="2 3">
    <name type="scientific">Popillia japonica</name>
    <name type="common">Japanese beetle</name>
    <dbReference type="NCBI Taxonomy" id="7064"/>
    <lineage>
        <taxon>Eukaryota</taxon>
        <taxon>Metazoa</taxon>
        <taxon>Ecdysozoa</taxon>
        <taxon>Arthropoda</taxon>
        <taxon>Hexapoda</taxon>
        <taxon>Insecta</taxon>
        <taxon>Pterygota</taxon>
        <taxon>Neoptera</taxon>
        <taxon>Endopterygota</taxon>
        <taxon>Coleoptera</taxon>
        <taxon>Polyphaga</taxon>
        <taxon>Scarabaeiformia</taxon>
        <taxon>Scarabaeidae</taxon>
        <taxon>Rutelinae</taxon>
        <taxon>Popillia</taxon>
    </lineage>
</organism>
<comment type="caution">
    <text evidence="2">The sequence shown here is derived from an EMBL/GenBank/DDBJ whole genome shotgun (WGS) entry which is preliminary data.</text>
</comment>
<dbReference type="AlphaFoldDB" id="A0AAW1M0B3"/>
<keyword evidence="3" id="KW-1185">Reference proteome</keyword>
<dbReference type="SUPFAM" id="SSF103473">
    <property type="entry name" value="MFS general substrate transporter"/>
    <property type="match status" value="1"/>
</dbReference>
<accession>A0AAW1M0B3</accession>
<protein>
    <submittedName>
        <fullName evidence="2">Major Facilitator Superfamily</fullName>
    </submittedName>
</protein>
<name>A0AAW1M0B3_POPJA</name>
<dbReference type="EMBL" id="JASPKY010000076">
    <property type="protein sequence ID" value="KAK9739315.1"/>
    <property type="molecule type" value="Genomic_DNA"/>
</dbReference>
<feature type="region of interest" description="Disordered" evidence="1">
    <location>
        <begin position="23"/>
        <end position="53"/>
    </location>
</feature>
<sequence length="128" mass="14480">MPPQNVEKEDRHFSLKELNMARGITSNNSNEELVSSNSNSENATKEEPAEAEPTIRDVKAGEWIAMLILCFVNLINYMDRFTLAGILDDIQKHYDIKNDMAGLLQTSFILRHSKALRYKERHGGASAD</sequence>